<keyword evidence="6" id="KW-1185">Reference proteome</keyword>
<dbReference type="GO" id="GO:0046872">
    <property type="term" value="F:metal ion binding"/>
    <property type="evidence" value="ECO:0007669"/>
    <property type="project" value="UniProtKB-KW"/>
</dbReference>
<dbReference type="Gene3D" id="3.20.20.140">
    <property type="entry name" value="Metal-dependent hydrolases"/>
    <property type="match status" value="1"/>
</dbReference>
<proteinExistence type="inferred from homology"/>
<dbReference type="Proteomes" id="UP000653156">
    <property type="component" value="Chromosome"/>
</dbReference>
<dbReference type="PIRSF" id="PIRSF005902">
    <property type="entry name" value="DNase_TatD"/>
    <property type="match status" value="1"/>
</dbReference>
<dbReference type="PANTHER" id="PTHR46124">
    <property type="entry name" value="D-AMINOACYL-TRNA DEACYLASE"/>
    <property type="match status" value="1"/>
</dbReference>
<dbReference type="GO" id="GO:0016788">
    <property type="term" value="F:hydrolase activity, acting on ester bonds"/>
    <property type="evidence" value="ECO:0007669"/>
    <property type="project" value="InterPro"/>
</dbReference>
<keyword evidence="2 4" id="KW-0479">Metal-binding</keyword>
<dbReference type="Pfam" id="PF01026">
    <property type="entry name" value="TatD_DNase"/>
    <property type="match status" value="1"/>
</dbReference>
<dbReference type="SUPFAM" id="SSF51556">
    <property type="entry name" value="Metallo-dependent hydrolases"/>
    <property type="match status" value="1"/>
</dbReference>
<dbReference type="PANTHER" id="PTHR46124:SF3">
    <property type="entry name" value="HYDROLASE"/>
    <property type="match status" value="1"/>
</dbReference>
<feature type="binding site" evidence="4">
    <location>
        <position position="8"/>
    </location>
    <ligand>
        <name>a divalent metal cation</name>
        <dbReference type="ChEBI" id="CHEBI:60240"/>
        <label>1</label>
    </ligand>
</feature>
<dbReference type="InterPro" id="IPR001130">
    <property type="entry name" value="TatD-like"/>
</dbReference>
<comment type="similarity">
    <text evidence="1">Belongs to the metallo-dependent hydrolases superfamily. TatD-type hydrolase family.</text>
</comment>
<reference evidence="5" key="1">
    <citation type="submission" date="2021-02" db="EMBL/GenBank/DDBJ databases">
        <title>Neisseriaceae sp. 26B isolated from the cloaca of a Common Toad-headed Turtle (Mesoclemmys nasuta).</title>
        <authorList>
            <person name="Spergser J."/>
            <person name="Busse H.-J."/>
        </authorList>
    </citation>
    <scope>NUCLEOTIDE SEQUENCE</scope>
    <source>
        <strain evidence="5">26B</strain>
    </source>
</reference>
<evidence type="ECO:0000256" key="2">
    <source>
        <dbReference type="ARBA" id="ARBA00022723"/>
    </source>
</evidence>
<feature type="binding site" evidence="4">
    <location>
        <position position="201"/>
    </location>
    <ligand>
        <name>a divalent metal cation</name>
        <dbReference type="ChEBI" id="CHEBI:60240"/>
        <label>1</label>
    </ligand>
</feature>
<accession>A0A892ZDW2</accession>
<evidence type="ECO:0000313" key="5">
    <source>
        <dbReference type="EMBL" id="QRQ81132.1"/>
    </source>
</evidence>
<sequence>MLFDTHCHLSHPALNSRLPEVLAEAATQDVRRFLAPATGAEDWAAVAALGSAQIDIALGIHPWFVDGQPADALDKLAQYLHAHPKALVGEIGLDFHPNRRHHAAAQSACFEAQLQLAQSLQRPIVLHNLKADAACLAGIRRCGFTQGGFAHAFSGSLESAQAWLKLGFKIGIGSVLFKQNAQKLRRLATHLAWGDMVLETDAPFMPPTPDHPNQPCNTRRIAEIVAALRQSDWQTVAQHTTRNALMVVGRAA</sequence>
<evidence type="ECO:0000256" key="3">
    <source>
        <dbReference type="ARBA" id="ARBA00022801"/>
    </source>
</evidence>
<evidence type="ECO:0000313" key="6">
    <source>
        <dbReference type="Proteomes" id="UP000653156"/>
    </source>
</evidence>
<protein>
    <submittedName>
        <fullName evidence="5">TatD family hydrolase</fullName>
    </submittedName>
</protein>
<dbReference type="CDD" id="cd01310">
    <property type="entry name" value="TatD_DNAse"/>
    <property type="match status" value="1"/>
</dbReference>
<keyword evidence="3 5" id="KW-0378">Hydrolase</keyword>
<feature type="binding site" evidence="4">
    <location>
        <position position="127"/>
    </location>
    <ligand>
        <name>a divalent metal cation</name>
        <dbReference type="ChEBI" id="CHEBI:60240"/>
        <label>2</label>
    </ligand>
</feature>
<evidence type="ECO:0000256" key="1">
    <source>
        <dbReference type="ARBA" id="ARBA00009275"/>
    </source>
</evidence>
<dbReference type="FunFam" id="3.20.20.140:FF:000005">
    <property type="entry name" value="TatD family hydrolase"/>
    <property type="match status" value="1"/>
</dbReference>
<dbReference type="InterPro" id="IPR032466">
    <property type="entry name" value="Metal_Hydrolase"/>
</dbReference>
<organism evidence="5 6">
    <name type="scientific">Paralysiella testudinis</name>
    <dbReference type="NCBI Taxonomy" id="2809020"/>
    <lineage>
        <taxon>Bacteria</taxon>
        <taxon>Pseudomonadati</taxon>
        <taxon>Pseudomonadota</taxon>
        <taxon>Betaproteobacteria</taxon>
        <taxon>Neisseriales</taxon>
        <taxon>Neisseriaceae</taxon>
        <taxon>Paralysiella</taxon>
    </lineage>
</organism>
<dbReference type="AlphaFoldDB" id="A0A892ZDW2"/>
<gene>
    <name evidence="5" type="ORF">JQU52_10420</name>
</gene>
<feature type="binding site" evidence="4">
    <location>
        <position position="90"/>
    </location>
    <ligand>
        <name>a divalent metal cation</name>
        <dbReference type="ChEBI" id="CHEBI:60240"/>
        <label>1</label>
    </ligand>
</feature>
<feature type="binding site" evidence="4">
    <location>
        <position position="151"/>
    </location>
    <ligand>
        <name>a divalent metal cation</name>
        <dbReference type="ChEBI" id="CHEBI:60240"/>
        <label>2</label>
    </ligand>
</feature>
<name>A0A892ZDW2_9NEIS</name>
<evidence type="ECO:0000256" key="4">
    <source>
        <dbReference type="PIRSR" id="PIRSR005902-1"/>
    </source>
</evidence>
<feature type="binding site" evidence="4">
    <location>
        <position position="6"/>
    </location>
    <ligand>
        <name>a divalent metal cation</name>
        <dbReference type="ChEBI" id="CHEBI:60240"/>
        <label>1</label>
    </ligand>
</feature>
<dbReference type="GO" id="GO:0005829">
    <property type="term" value="C:cytosol"/>
    <property type="evidence" value="ECO:0007669"/>
    <property type="project" value="TreeGrafter"/>
</dbReference>
<dbReference type="KEGG" id="ptes:JQU52_10420"/>
<dbReference type="RefSeq" id="WP_230338420.1">
    <property type="nucleotide sequence ID" value="NZ_CP069798.1"/>
</dbReference>
<dbReference type="EMBL" id="CP069798">
    <property type="protein sequence ID" value="QRQ81132.1"/>
    <property type="molecule type" value="Genomic_DNA"/>
</dbReference>